<keyword evidence="10 18" id="KW-0378">Hydrolase</keyword>
<evidence type="ECO:0000256" key="5">
    <source>
        <dbReference type="ARBA" id="ARBA00022603"/>
    </source>
</evidence>
<evidence type="ECO:0000259" key="20">
    <source>
        <dbReference type="Pfam" id="PF01478"/>
    </source>
</evidence>
<feature type="domain" description="Prepilin peptidase A24 N-terminal" evidence="21">
    <location>
        <begin position="20"/>
        <end position="125"/>
    </location>
</feature>
<dbReference type="GO" id="GO:0032259">
    <property type="term" value="P:methylation"/>
    <property type="evidence" value="ECO:0007669"/>
    <property type="project" value="UniProtKB-KW"/>
</dbReference>
<evidence type="ECO:0000256" key="11">
    <source>
        <dbReference type="ARBA" id="ARBA00022989"/>
    </source>
</evidence>
<evidence type="ECO:0000256" key="4">
    <source>
        <dbReference type="ARBA" id="ARBA00022519"/>
    </source>
</evidence>
<dbReference type="Proteomes" id="UP000198640">
    <property type="component" value="Unassembled WGS sequence"/>
</dbReference>
<keyword evidence="3" id="KW-1003">Cell membrane</keyword>
<comment type="catalytic activity">
    <reaction evidence="14 18">
        <text>Typically cleaves a -Gly-|-Phe- bond to release an N-terminal, basic peptide of 5-8 residues from type IV prepilin, and then N-methylates the new N-terminal amino group, the methyl donor being S-adenosyl-L-methionine.</text>
        <dbReference type="EC" id="3.4.23.43"/>
    </reaction>
</comment>
<evidence type="ECO:0000256" key="12">
    <source>
        <dbReference type="ARBA" id="ARBA00023136"/>
    </source>
</evidence>
<dbReference type="EC" id="2.1.1.-" evidence="18"/>
<evidence type="ECO:0000256" key="14">
    <source>
        <dbReference type="ARBA" id="ARBA00050401"/>
    </source>
</evidence>
<keyword evidence="13 18" id="KW-0511">Multifunctional enzyme</keyword>
<dbReference type="EMBL" id="FNOY01000039">
    <property type="protein sequence ID" value="SDY49782.1"/>
    <property type="molecule type" value="Genomic_DNA"/>
</dbReference>
<feature type="transmembrane region" description="Helical" evidence="19">
    <location>
        <begin position="219"/>
        <end position="249"/>
    </location>
</feature>
<organism evidence="22 23">
    <name type="scientific">Nitrosomonas halophila</name>
    <dbReference type="NCBI Taxonomy" id="44576"/>
    <lineage>
        <taxon>Bacteria</taxon>
        <taxon>Pseudomonadati</taxon>
        <taxon>Pseudomonadota</taxon>
        <taxon>Betaproteobacteria</taxon>
        <taxon>Nitrosomonadales</taxon>
        <taxon>Nitrosomonadaceae</taxon>
        <taxon>Nitrosomonas</taxon>
    </lineage>
</organism>
<evidence type="ECO:0000256" key="13">
    <source>
        <dbReference type="ARBA" id="ARBA00023268"/>
    </source>
</evidence>
<dbReference type="STRING" id="44576.SAMN05421881_103917"/>
<dbReference type="PANTHER" id="PTHR30487:SF0">
    <property type="entry name" value="PREPILIN LEADER PEPTIDASE_N-METHYLTRANSFERASE-RELATED"/>
    <property type="match status" value="1"/>
</dbReference>
<dbReference type="RefSeq" id="WP_090414627.1">
    <property type="nucleotide sequence ID" value="NZ_FNOY01000039.1"/>
</dbReference>
<dbReference type="InterPro" id="IPR010627">
    <property type="entry name" value="Prepilin_pept_A24_N"/>
</dbReference>
<dbReference type="OrthoDB" id="9789291at2"/>
<dbReference type="GO" id="GO:0006465">
    <property type="term" value="P:signal peptide processing"/>
    <property type="evidence" value="ECO:0007669"/>
    <property type="project" value="TreeGrafter"/>
</dbReference>
<dbReference type="Pfam" id="PF01478">
    <property type="entry name" value="Peptidase_A24"/>
    <property type="match status" value="1"/>
</dbReference>
<feature type="transmembrane region" description="Helical" evidence="19">
    <location>
        <begin position="182"/>
        <end position="199"/>
    </location>
</feature>
<keyword evidence="12 19" id="KW-0472">Membrane</keyword>
<evidence type="ECO:0000256" key="9">
    <source>
        <dbReference type="ARBA" id="ARBA00022692"/>
    </source>
</evidence>
<dbReference type="GO" id="GO:0008168">
    <property type="term" value="F:methyltransferase activity"/>
    <property type="evidence" value="ECO:0007669"/>
    <property type="project" value="UniProtKB-KW"/>
</dbReference>
<keyword evidence="6 18" id="KW-0645">Protease</keyword>
<comment type="similarity">
    <text evidence="2 17">Belongs to the peptidase A24 family.</text>
</comment>
<dbReference type="Gene3D" id="1.20.120.1220">
    <property type="match status" value="1"/>
</dbReference>
<evidence type="ECO:0000256" key="15">
    <source>
        <dbReference type="ARBA" id="ARBA00067082"/>
    </source>
</evidence>
<keyword evidence="23" id="KW-1185">Reference proteome</keyword>
<dbReference type="GO" id="GO:0005886">
    <property type="term" value="C:plasma membrane"/>
    <property type="evidence" value="ECO:0007669"/>
    <property type="project" value="UniProtKB-SubCell"/>
</dbReference>
<dbReference type="AlphaFoldDB" id="A0A1H3KC36"/>
<evidence type="ECO:0000256" key="2">
    <source>
        <dbReference type="ARBA" id="ARBA00005801"/>
    </source>
</evidence>
<evidence type="ECO:0000256" key="19">
    <source>
        <dbReference type="SAM" id="Phobius"/>
    </source>
</evidence>
<comment type="function">
    <text evidence="18">Plays an essential role in type IV pili and type II pseudopili formation by proteolytically removing the leader sequence from substrate proteins and subsequently monomethylating the alpha-amino group of the newly exposed N-terminal phenylalanine.</text>
</comment>
<keyword evidence="11 19" id="KW-1133">Transmembrane helix</keyword>
<evidence type="ECO:0000256" key="8">
    <source>
        <dbReference type="ARBA" id="ARBA00022691"/>
    </source>
</evidence>
<dbReference type="GO" id="GO:0004190">
    <property type="term" value="F:aspartic-type endopeptidase activity"/>
    <property type="evidence" value="ECO:0007669"/>
    <property type="project" value="UniProtKB-EC"/>
</dbReference>
<evidence type="ECO:0000259" key="21">
    <source>
        <dbReference type="Pfam" id="PF06750"/>
    </source>
</evidence>
<evidence type="ECO:0000256" key="10">
    <source>
        <dbReference type="ARBA" id="ARBA00022801"/>
    </source>
</evidence>
<feature type="transmembrane region" description="Helical" evidence="19">
    <location>
        <begin position="158"/>
        <end position="175"/>
    </location>
</feature>
<dbReference type="InterPro" id="IPR014032">
    <property type="entry name" value="Peptidase_A24A_bac"/>
</dbReference>
<feature type="transmembrane region" description="Helical" evidence="19">
    <location>
        <begin position="256"/>
        <end position="274"/>
    </location>
</feature>
<name>A0A1H3KC36_9PROT</name>
<accession>A0A1H3KC36</accession>
<keyword evidence="5 18" id="KW-0489">Methyltransferase</keyword>
<reference evidence="22 23" key="1">
    <citation type="submission" date="2016-10" db="EMBL/GenBank/DDBJ databases">
        <authorList>
            <person name="de Groot N.N."/>
        </authorList>
    </citation>
    <scope>NUCLEOTIDE SEQUENCE [LARGE SCALE GENOMIC DNA]</scope>
    <source>
        <strain evidence="22 23">Nm1</strain>
    </source>
</reference>
<dbReference type="Pfam" id="PF06750">
    <property type="entry name" value="A24_N_bact"/>
    <property type="match status" value="1"/>
</dbReference>
<feature type="transmembrane region" description="Helical" evidence="19">
    <location>
        <begin position="13"/>
        <end position="34"/>
    </location>
</feature>
<keyword evidence="8" id="KW-0949">S-adenosyl-L-methionine</keyword>
<evidence type="ECO:0000256" key="3">
    <source>
        <dbReference type="ARBA" id="ARBA00022475"/>
    </source>
</evidence>
<dbReference type="FunFam" id="1.20.120.1220:FF:000001">
    <property type="entry name" value="Type 4 prepilin-like proteins leader peptide-processing enzyme"/>
    <property type="match status" value="1"/>
</dbReference>
<keyword evidence="7 18" id="KW-0808">Transferase</keyword>
<evidence type="ECO:0000313" key="22">
    <source>
        <dbReference type="EMBL" id="SDY49782.1"/>
    </source>
</evidence>
<dbReference type="PANTHER" id="PTHR30487">
    <property type="entry name" value="TYPE 4 PREPILIN-LIKE PROTEINS LEADER PEPTIDE-PROCESSING ENZYME"/>
    <property type="match status" value="1"/>
</dbReference>
<comment type="subcellular location">
    <subcellularLocation>
        <location evidence="1">Cell inner membrane</location>
        <topology evidence="1">Multi-pass membrane protein</topology>
    </subcellularLocation>
    <subcellularLocation>
        <location evidence="18">Cell membrane</location>
        <topology evidence="18">Multi-pass membrane protein</topology>
    </subcellularLocation>
</comment>
<sequence>MAFINSLQTSADFFILFSTVLGLILGSFLNVVIYRLPIMMEREWHQQCAELRGEPIENAPTFNLATPRSICPHCGHKIPFFQNIPILGYLLLRGRCAHCHAHISLRYPLVEALTGALSGFVAWYFGFGGMAFAALIFLWSLIALTFIDLNTQLLPDSITQPLLWAGLILNLHGVFTDIYSSLMGAVVGYLTLWGVYWLFKLVTGKEGMGYGDFKLLAAIGAWLGWQLLPLVILLSSLMGATVGIILMVVRNHFKDTAIPFGPYLAGGGLIALFWDKQVNQTYLALFQ</sequence>
<dbReference type="InterPro" id="IPR050882">
    <property type="entry name" value="Prepilin_peptidase/N-MTase"/>
</dbReference>
<keyword evidence="9 18" id="KW-0812">Transmembrane</keyword>
<dbReference type="PRINTS" id="PR00864">
    <property type="entry name" value="PREPILNPTASE"/>
</dbReference>
<protein>
    <recommendedName>
        <fullName evidence="16 18">Prepilin leader peptidase/N-methyltransferase</fullName>
        <ecNumber evidence="18">2.1.1.-</ecNumber>
        <ecNumber evidence="15 18">3.4.23.43</ecNumber>
    </recommendedName>
</protein>
<keyword evidence="4" id="KW-0997">Cell inner membrane</keyword>
<feature type="domain" description="Prepilin type IV endopeptidase peptidase" evidence="20">
    <location>
        <begin position="135"/>
        <end position="244"/>
    </location>
</feature>
<evidence type="ECO:0000256" key="7">
    <source>
        <dbReference type="ARBA" id="ARBA00022679"/>
    </source>
</evidence>
<evidence type="ECO:0000313" key="23">
    <source>
        <dbReference type="Proteomes" id="UP000198640"/>
    </source>
</evidence>
<dbReference type="InterPro" id="IPR000045">
    <property type="entry name" value="Prepilin_IV_endopep_pep"/>
</dbReference>
<evidence type="ECO:0000256" key="1">
    <source>
        <dbReference type="ARBA" id="ARBA00004429"/>
    </source>
</evidence>
<gene>
    <name evidence="22" type="ORF">SAMN05421881_103917</name>
</gene>
<evidence type="ECO:0000256" key="18">
    <source>
        <dbReference type="RuleBase" id="RU003794"/>
    </source>
</evidence>
<evidence type="ECO:0000256" key="6">
    <source>
        <dbReference type="ARBA" id="ARBA00022670"/>
    </source>
</evidence>
<evidence type="ECO:0000256" key="16">
    <source>
        <dbReference type="ARBA" id="ARBA00071870"/>
    </source>
</evidence>
<proteinExistence type="inferred from homology"/>
<evidence type="ECO:0000256" key="17">
    <source>
        <dbReference type="RuleBase" id="RU003793"/>
    </source>
</evidence>
<dbReference type="EC" id="3.4.23.43" evidence="15 18"/>
<feature type="transmembrane region" description="Helical" evidence="19">
    <location>
        <begin position="121"/>
        <end position="146"/>
    </location>
</feature>